<protein>
    <submittedName>
        <fullName evidence="2">Glycosyltransferase family 2</fullName>
    </submittedName>
</protein>
<dbReference type="Pfam" id="PF00535">
    <property type="entry name" value="Glycos_transf_2"/>
    <property type="match status" value="1"/>
</dbReference>
<sequence length="245" mass="28983">MNNQPLVSCICITKNNLNLVLRSIDCFLKQTYKNKELVITYETNNPYISLFNWFAKNYPEIKLIELPESPKKPLGELRNLSIEQSSGQYFMQWDDDDWFHPERIEYQVSQLTDQYKANILTRWLMFDGLTNLAYTSFRRKWEGSILCSKDIFMKSSKYPCLAKGEDTDFINNIIPHIKELDNPKLYIYVFHNNNTWYYWHFQNNFKQSVFLGNEFSGTVKKILDGAINLNLGEQLELINSIKIEP</sequence>
<evidence type="ECO:0000259" key="1">
    <source>
        <dbReference type="Pfam" id="PF00535"/>
    </source>
</evidence>
<dbReference type="InterPro" id="IPR001173">
    <property type="entry name" value="Glyco_trans_2-like"/>
</dbReference>
<dbReference type="InterPro" id="IPR029044">
    <property type="entry name" value="Nucleotide-diphossugar_trans"/>
</dbReference>
<dbReference type="PANTHER" id="PTHR22916:SF3">
    <property type="entry name" value="UDP-GLCNAC:BETAGAL BETA-1,3-N-ACETYLGLUCOSAMINYLTRANSFERASE-LIKE PROTEIN 1"/>
    <property type="match status" value="1"/>
</dbReference>
<feature type="domain" description="Glycosyltransferase 2-like" evidence="1">
    <location>
        <begin position="8"/>
        <end position="136"/>
    </location>
</feature>
<dbReference type="SUPFAM" id="SSF53448">
    <property type="entry name" value="Nucleotide-diphospho-sugar transferases"/>
    <property type="match status" value="1"/>
</dbReference>
<dbReference type="GO" id="GO:0016758">
    <property type="term" value="F:hexosyltransferase activity"/>
    <property type="evidence" value="ECO:0007669"/>
    <property type="project" value="UniProtKB-ARBA"/>
</dbReference>
<dbReference type="PANTHER" id="PTHR22916">
    <property type="entry name" value="GLYCOSYLTRANSFERASE"/>
    <property type="match status" value="1"/>
</dbReference>
<dbReference type="Gene3D" id="3.90.550.10">
    <property type="entry name" value="Spore Coat Polysaccharide Biosynthesis Protein SpsA, Chain A"/>
    <property type="match status" value="1"/>
</dbReference>
<name>A0A1V0SKU5_9VIRU</name>
<keyword evidence="2" id="KW-0808">Transferase</keyword>
<dbReference type="CDD" id="cd00761">
    <property type="entry name" value="Glyco_tranf_GTA_type"/>
    <property type="match status" value="1"/>
</dbReference>
<gene>
    <name evidence="2" type="ORF">Klosneuvirus_5_12</name>
</gene>
<accession>A0A1V0SKU5</accession>
<dbReference type="EMBL" id="KY684112">
    <property type="protein sequence ID" value="ARF12342.1"/>
    <property type="molecule type" value="Genomic_DNA"/>
</dbReference>
<organism evidence="2">
    <name type="scientific">Klosneuvirus KNV1</name>
    <dbReference type="NCBI Taxonomy" id="1977640"/>
    <lineage>
        <taxon>Viruses</taxon>
        <taxon>Varidnaviria</taxon>
        <taxon>Bamfordvirae</taxon>
        <taxon>Nucleocytoviricota</taxon>
        <taxon>Megaviricetes</taxon>
        <taxon>Imitervirales</taxon>
        <taxon>Mimiviridae</taxon>
        <taxon>Klosneuvirinae</taxon>
        <taxon>Klosneuvirus</taxon>
    </lineage>
</organism>
<reference evidence="2" key="1">
    <citation type="journal article" date="2017" name="Science">
        <title>Giant viruses with an expanded complement of translation system components.</title>
        <authorList>
            <person name="Schulz F."/>
            <person name="Yutin N."/>
            <person name="Ivanova N.N."/>
            <person name="Ortega D.R."/>
            <person name="Lee T.K."/>
            <person name="Vierheilig J."/>
            <person name="Daims H."/>
            <person name="Horn M."/>
            <person name="Wagner M."/>
            <person name="Jensen G.J."/>
            <person name="Kyrpides N.C."/>
            <person name="Koonin E.V."/>
            <person name="Woyke T."/>
        </authorList>
    </citation>
    <scope>NUCLEOTIDE SEQUENCE</scope>
    <source>
        <strain evidence="2">KNV1</strain>
    </source>
</reference>
<evidence type="ECO:0000313" key="2">
    <source>
        <dbReference type="EMBL" id="ARF12342.1"/>
    </source>
</evidence>
<proteinExistence type="predicted"/>